<sequence length="115" mass="12990">MKFLFQCPCCACFCFMKPKTGKPKAKETPKEQQCGGSTNRVDHRFRGKPLNFGGQAVEVVLMLKDRCVIAVAVVVWNDGGVEHRRLSVHRHYQDGQPLEESHDVTTPRLLELHNG</sequence>
<proteinExistence type="predicted"/>
<name>A0A7J6V1D6_THATH</name>
<protein>
    <submittedName>
        <fullName evidence="2">Uncharacterized protein</fullName>
    </submittedName>
</protein>
<reference evidence="2 3" key="1">
    <citation type="submission" date="2020-06" db="EMBL/GenBank/DDBJ databases">
        <title>Transcriptomic and genomic resources for Thalictrum thalictroides and T. hernandezii: Facilitating candidate gene discovery in an emerging model plant lineage.</title>
        <authorList>
            <person name="Arias T."/>
            <person name="Riano-Pachon D.M."/>
            <person name="Di Stilio V.S."/>
        </authorList>
    </citation>
    <scope>NUCLEOTIDE SEQUENCE [LARGE SCALE GENOMIC DNA]</scope>
    <source>
        <strain evidence="3">cv. WT478/WT964</strain>
        <tissue evidence="2">Leaves</tissue>
    </source>
</reference>
<dbReference type="AlphaFoldDB" id="A0A7J6V1D6"/>
<dbReference type="Proteomes" id="UP000554482">
    <property type="component" value="Unassembled WGS sequence"/>
</dbReference>
<gene>
    <name evidence="2" type="ORF">FRX31_031822</name>
</gene>
<accession>A0A7J6V1D6</accession>
<comment type="caution">
    <text evidence="2">The sequence shown here is derived from an EMBL/GenBank/DDBJ whole genome shotgun (WGS) entry which is preliminary data.</text>
</comment>
<dbReference type="EMBL" id="JABWDY010039897">
    <property type="protein sequence ID" value="KAF5178591.1"/>
    <property type="molecule type" value="Genomic_DNA"/>
</dbReference>
<evidence type="ECO:0000313" key="3">
    <source>
        <dbReference type="Proteomes" id="UP000554482"/>
    </source>
</evidence>
<keyword evidence="3" id="KW-1185">Reference proteome</keyword>
<dbReference type="OrthoDB" id="851424at2759"/>
<organism evidence="2 3">
    <name type="scientific">Thalictrum thalictroides</name>
    <name type="common">Rue-anemone</name>
    <name type="synonym">Anemone thalictroides</name>
    <dbReference type="NCBI Taxonomy" id="46969"/>
    <lineage>
        <taxon>Eukaryota</taxon>
        <taxon>Viridiplantae</taxon>
        <taxon>Streptophyta</taxon>
        <taxon>Embryophyta</taxon>
        <taxon>Tracheophyta</taxon>
        <taxon>Spermatophyta</taxon>
        <taxon>Magnoliopsida</taxon>
        <taxon>Ranunculales</taxon>
        <taxon>Ranunculaceae</taxon>
        <taxon>Thalictroideae</taxon>
        <taxon>Thalictrum</taxon>
    </lineage>
</organism>
<feature type="region of interest" description="Disordered" evidence="1">
    <location>
        <begin position="19"/>
        <end position="40"/>
    </location>
</feature>
<evidence type="ECO:0000313" key="2">
    <source>
        <dbReference type="EMBL" id="KAF5178591.1"/>
    </source>
</evidence>
<evidence type="ECO:0000256" key="1">
    <source>
        <dbReference type="SAM" id="MobiDB-lite"/>
    </source>
</evidence>